<dbReference type="HOGENOM" id="CLU_2218775_0_0_0"/>
<reference evidence="3" key="1">
    <citation type="submission" date="2012-03" db="EMBL/GenBank/DDBJ databases">
        <title>Complete sequence of chromosome of Deinococcus peraridilitoris DSM 19664.</title>
        <authorList>
            <person name="Lucas S."/>
            <person name="Copeland A."/>
            <person name="Lapidus A."/>
            <person name="Glavina del Rio T."/>
            <person name="Dalin E."/>
            <person name="Tice H."/>
            <person name="Bruce D."/>
            <person name="Goodwin L."/>
            <person name="Pitluck S."/>
            <person name="Peters L."/>
            <person name="Mikhailova N."/>
            <person name="Lu M."/>
            <person name="Kyrpides N."/>
            <person name="Mavromatis K."/>
            <person name="Ivanova N."/>
            <person name="Brettin T."/>
            <person name="Detter J.C."/>
            <person name="Han C."/>
            <person name="Larimer F."/>
            <person name="Land M."/>
            <person name="Hauser L."/>
            <person name="Markowitz V."/>
            <person name="Cheng J.-F."/>
            <person name="Hugenholtz P."/>
            <person name="Woyke T."/>
            <person name="Wu D."/>
            <person name="Pukall R."/>
            <person name="Steenblock K."/>
            <person name="Brambilla E."/>
            <person name="Klenk H.-P."/>
            <person name="Eisen J.A."/>
        </authorList>
    </citation>
    <scope>NUCLEOTIDE SEQUENCE [LARGE SCALE GENOMIC DNA]</scope>
    <source>
        <strain evidence="3">DSM 19664 / LMG 22246 / CIP 109416 / KR-200</strain>
    </source>
</reference>
<organism evidence="2 3">
    <name type="scientific">Deinococcus peraridilitoris (strain DSM 19664 / LMG 22246 / CIP 109416 / KR-200)</name>
    <dbReference type="NCBI Taxonomy" id="937777"/>
    <lineage>
        <taxon>Bacteria</taxon>
        <taxon>Thermotogati</taxon>
        <taxon>Deinococcota</taxon>
        <taxon>Deinococci</taxon>
        <taxon>Deinococcales</taxon>
        <taxon>Deinococcaceae</taxon>
        <taxon>Deinococcus</taxon>
    </lineage>
</organism>
<dbReference type="STRING" id="937777.Deipe_2138"/>
<dbReference type="Proteomes" id="UP000010467">
    <property type="component" value="Chromosome"/>
</dbReference>
<dbReference type="KEGG" id="dpd:Deipe_2138"/>
<evidence type="ECO:0000256" key="1">
    <source>
        <dbReference type="SAM" id="MobiDB-lite"/>
    </source>
</evidence>
<dbReference type="OrthoDB" id="9984365at2"/>
<dbReference type="RefSeq" id="WP_015235933.1">
    <property type="nucleotide sequence ID" value="NC_019793.1"/>
</dbReference>
<proteinExistence type="predicted"/>
<gene>
    <name evidence="2" type="ordered locus">Deipe_2138</name>
</gene>
<sequence length="106" mass="10737">MNDDQKGGAHRTDRIEGVDVQNAESGVPDRSDTGGGPRGGNTVDGRTGPGLSGAQGAPESSLRAETNDLSGDGNLGSAGQGDDLRPLGGWSDDLDQASTSEKNRES</sequence>
<evidence type="ECO:0000313" key="3">
    <source>
        <dbReference type="Proteomes" id="UP000010467"/>
    </source>
</evidence>
<dbReference type="EMBL" id="CP003382">
    <property type="protein sequence ID" value="AFZ67628.1"/>
    <property type="molecule type" value="Genomic_DNA"/>
</dbReference>
<dbReference type="AlphaFoldDB" id="L0A176"/>
<accession>L0A176</accession>
<feature type="region of interest" description="Disordered" evidence="1">
    <location>
        <begin position="1"/>
        <end position="106"/>
    </location>
</feature>
<keyword evidence="3" id="KW-1185">Reference proteome</keyword>
<evidence type="ECO:0000313" key="2">
    <source>
        <dbReference type="EMBL" id="AFZ67628.1"/>
    </source>
</evidence>
<dbReference type="PATRIC" id="fig|937777.3.peg.2143"/>
<feature type="compositionally biased region" description="Basic and acidic residues" evidence="1">
    <location>
        <begin position="1"/>
        <end position="17"/>
    </location>
</feature>
<name>L0A176_DEIPD</name>
<protein>
    <submittedName>
        <fullName evidence="2">Uncharacterized protein</fullName>
    </submittedName>
</protein>